<sequence>MEAAASKEVVAPWMAAPYINKWLEECRRNHWACYRSIAGDIEGLEASAATTWPTRLLRISDSNKVGVPLVSLVETGGAHIGDYITLSHCWGPPGKRPYCTKVGNKEQHYRSIPFDDLPLTFQDATMISYCMGISYLWIDSLCIVQDDKEDWDKESMIMGEIYANAVLSFAAQSAHDSSEGLFKIRQPFQTAQLWFDPRKGASVGSILVLDSAAFHQSFMYLEGSPLQKRGWVMQEYILSRRIVHFTSLGMVFTCYGEQASKHGALSSDRFSRTEFGMGQVSRPIDTWIELVQAYSARNLTYQSDKLAAVHGIASALARRNQTTYYHGLFLDYFPRHLAWFPCDSKAQRATHPSIPSWSWASMTGGIRMNDSFKGVHLKDEVPRGWQCKNICQLVKSGNGIHPGALELSGKPIPVRVLHGEHWCQFYGGFFFGIRDLLELHAVEIEEAWAKCRAQNQGFSQPRSCNVRCVAKPKEQRKGNTRGIFIISGAENDLAGWCSFDEGIPVLDVLHFLPIYQFESVCSHRWVRSQGKHRWWCLLVKATAGRPPTFYQRVGFGVLEEGQLLNRSFEQVFLI</sequence>
<organism evidence="2 3">
    <name type="scientific">Aspergillus pseudoviridinutans</name>
    <dbReference type="NCBI Taxonomy" id="1517512"/>
    <lineage>
        <taxon>Eukaryota</taxon>
        <taxon>Fungi</taxon>
        <taxon>Dikarya</taxon>
        <taxon>Ascomycota</taxon>
        <taxon>Pezizomycotina</taxon>
        <taxon>Eurotiomycetes</taxon>
        <taxon>Eurotiomycetidae</taxon>
        <taxon>Eurotiales</taxon>
        <taxon>Aspergillaceae</taxon>
        <taxon>Aspergillus</taxon>
        <taxon>Aspergillus subgen. Fumigati</taxon>
    </lineage>
</organism>
<accession>A0A9P3BGP0</accession>
<dbReference type="PANTHER" id="PTHR33112:SF10">
    <property type="entry name" value="TOL"/>
    <property type="match status" value="1"/>
</dbReference>
<dbReference type="Proteomes" id="UP001043456">
    <property type="component" value="Unassembled WGS sequence"/>
</dbReference>
<proteinExistence type="predicted"/>
<protein>
    <recommendedName>
        <fullName evidence="1">Heterokaryon incompatibility domain-containing protein</fullName>
    </recommendedName>
</protein>
<evidence type="ECO:0000259" key="1">
    <source>
        <dbReference type="Pfam" id="PF06985"/>
    </source>
</evidence>
<dbReference type="GeneID" id="67008450"/>
<name>A0A9P3BGP0_9EURO</name>
<dbReference type="InterPro" id="IPR010730">
    <property type="entry name" value="HET"/>
</dbReference>
<dbReference type="PANTHER" id="PTHR33112">
    <property type="entry name" value="DOMAIN PROTEIN, PUTATIVE-RELATED"/>
    <property type="match status" value="1"/>
</dbReference>
<dbReference type="AlphaFoldDB" id="A0A9P3BGP0"/>
<dbReference type="RefSeq" id="XP_043161621.1">
    <property type="nucleotide sequence ID" value="XM_043305686.1"/>
</dbReference>
<comment type="caution">
    <text evidence="2">The sequence shown here is derived from an EMBL/GenBank/DDBJ whole genome shotgun (WGS) entry which is preliminary data.</text>
</comment>
<reference evidence="2 3" key="1">
    <citation type="submission" date="2018-10" db="EMBL/GenBank/DDBJ databases">
        <title>Pan-genome distribution and transcriptional activeness of fungal secondary metabolism genes in Aspergillus section Fumigati.</title>
        <authorList>
            <person name="Takahashi H."/>
            <person name="Umemura M."/>
            <person name="Ninomiya A."/>
            <person name="Kusuya Y."/>
            <person name="Urayama S."/>
            <person name="Shimizu M."/>
            <person name="Watanabe A."/>
            <person name="Kamei K."/>
            <person name="Yaguchi T."/>
            <person name="Hagiwara D."/>
        </authorList>
    </citation>
    <scope>NUCLEOTIDE SEQUENCE [LARGE SCALE GENOMIC DNA]</scope>
    <source>
        <strain evidence="2 3">IFM 55266</strain>
    </source>
</reference>
<evidence type="ECO:0000313" key="3">
    <source>
        <dbReference type="Proteomes" id="UP001043456"/>
    </source>
</evidence>
<gene>
    <name evidence="2" type="ORF">Asppvi_009840</name>
</gene>
<evidence type="ECO:0000313" key="2">
    <source>
        <dbReference type="EMBL" id="GIJ90875.1"/>
    </source>
</evidence>
<feature type="domain" description="Heterokaryon incompatibility" evidence="1">
    <location>
        <begin position="83"/>
        <end position="235"/>
    </location>
</feature>
<dbReference type="OrthoDB" id="5362512at2759"/>
<dbReference type="Pfam" id="PF06985">
    <property type="entry name" value="HET"/>
    <property type="match status" value="1"/>
</dbReference>
<dbReference type="EMBL" id="BHVY01000007">
    <property type="protein sequence ID" value="GIJ90875.1"/>
    <property type="molecule type" value="Genomic_DNA"/>
</dbReference>
<keyword evidence="3" id="KW-1185">Reference proteome</keyword>